<dbReference type="Gene3D" id="3.30.200.20">
    <property type="entry name" value="Phosphorylase Kinase, domain 1"/>
    <property type="match status" value="1"/>
</dbReference>
<dbReference type="PROSITE" id="PS50011">
    <property type="entry name" value="PROTEIN_KINASE_DOM"/>
    <property type="match status" value="1"/>
</dbReference>
<keyword evidence="9" id="KW-1185">Reference proteome</keyword>
<dbReference type="GO" id="GO:0004674">
    <property type="term" value="F:protein serine/threonine kinase activity"/>
    <property type="evidence" value="ECO:0007669"/>
    <property type="project" value="UniProtKB-EC"/>
</dbReference>
<keyword evidence="6" id="KW-0472">Membrane</keyword>
<reference evidence="8 9" key="1">
    <citation type="journal article" date="2016" name="Antonie Van Leeuwenhoek">
        <title>Denitratimonas tolerans gen. nov., sp. nov., a denitrifying bacterium isolated from a bioreactor for tannery wastewater treatment.</title>
        <authorList>
            <person name="Han S.I."/>
            <person name="Kim J.O."/>
            <person name="Lee Y.R."/>
            <person name="Ekpeghere K.I."/>
            <person name="Koh S.C."/>
            <person name="Whang K.S."/>
        </authorList>
    </citation>
    <scope>NUCLEOTIDE SEQUENCE [LARGE SCALE GENOMIC DNA]</scope>
    <source>
        <strain evidence="8 9">KACC 17565</strain>
    </source>
</reference>
<dbReference type="RefSeq" id="WP_337334844.1">
    <property type="nucleotide sequence ID" value="NZ_JBBDHC010000006.1"/>
</dbReference>
<gene>
    <name evidence="8" type="ORF">WB794_05505</name>
</gene>
<keyword evidence="6" id="KW-1133">Transmembrane helix</keyword>
<evidence type="ECO:0000259" key="7">
    <source>
        <dbReference type="PROSITE" id="PS50011"/>
    </source>
</evidence>
<evidence type="ECO:0000256" key="6">
    <source>
        <dbReference type="SAM" id="Phobius"/>
    </source>
</evidence>
<keyword evidence="3 8" id="KW-0418">Kinase</keyword>
<feature type="binding site" evidence="5">
    <location>
        <position position="111"/>
    </location>
    <ligand>
        <name>ATP</name>
        <dbReference type="ChEBI" id="CHEBI:30616"/>
    </ligand>
</feature>
<name>A0AAW9R3Y3_9GAMM</name>
<dbReference type="AlphaFoldDB" id="A0AAW9R3Y3"/>
<accession>A0AAW9R3Y3</accession>
<dbReference type="InterPro" id="IPR011009">
    <property type="entry name" value="Kinase-like_dom_sf"/>
</dbReference>
<dbReference type="InterPro" id="IPR000719">
    <property type="entry name" value="Prot_kinase_dom"/>
</dbReference>
<keyword evidence="4 5" id="KW-0067">ATP-binding</keyword>
<evidence type="ECO:0000256" key="4">
    <source>
        <dbReference type="ARBA" id="ARBA00022840"/>
    </source>
</evidence>
<dbReference type="PANTHER" id="PTHR43289:SF34">
    <property type="entry name" value="SERINE_THREONINE-PROTEIN KINASE YBDM-RELATED"/>
    <property type="match status" value="1"/>
</dbReference>
<sequence>MNNVNARFARLEPLIDRALELEGSARERFIALCADIYPDLGADLRRALAEDAGLPALGDLAAEVTRGHTAERRGLRVGSWRLEERIGQGGMGSVYRAERADGAFDMQVAIKLLRGEDPRFREQLERERRLLARLDHPGIARLIDGGVLDDGQPWLAMELAAGQDLDLWLASNPPLRARLEVFLSVCDAVASAHEARVVHRDLKPRNIRVTGEGQVKLLDFGIAKLLAQDARAGVTRHLALTPEYAAPEQLGGGIVTPRTDVYALGALLHLLLTGRSPHPPFDGNWAAYADHVRQVDPAPASRSVASPPPAALPAECLRGDLDAIVARALRRDPAQRYESARALAQDVHRHLQDLPVVAHPSTLRYRAGKWRRRHPVAAGLMTILALAACVTLTVALLR</sequence>
<dbReference type="CDD" id="cd14014">
    <property type="entry name" value="STKc_PknB_like"/>
    <property type="match status" value="1"/>
</dbReference>
<keyword evidence="2 5" id="KW-0547">Nucleotide-binding</keyword>
<keyword evidence="1 8" id="KW-0808">Transferase</keyword>
<evidence type="ECO:0000256" key="3">
    <source>
        <dbReference type="ARBA" id="ARBA00022777"/>
    </source>
</evidence>
<dbReference type="Pfam" id="PF00069">
    <property type="entry name" value="Pkinase"/>
    <property type="match status" value="1"/>
</dbReference>
<evidence type="ECO:0000256" key="1">
    <source>
        <dbReference type="ARBA" id="ARBA00022679"/>
    </source>
</evidence>
<dbReference type="EMBL" id="JBBDHC010000006">
    <property type="protein sequence ID" value="MEJ1249127.1"/>
    <property type="molecule type" value="Genomic_DNA"/>
</dbReference>
<dbReference type="PROSITE" id="PS00107">
    <property type="entry name" value="PROTEIN_KINASE_ATP"/>
    <property type="match status" value="1"/>
</dbReference>
<organism evidence="8 9">
    <name type="scientific">Denitratimonas tolerans</name>
    <dbReference type="NCBI Taxonomy" id="1338420"/>
    <lineage>
        <taxon>Bacteria</taxon>
        <taxon>Pseudomonadati</taxon>
        <taxon>Pseudomonadota</taxon>
        <taxon>Gammaproteobacteria</taxon>
        <taxon>Lysobacterales</taxon>
        <taxon>Lysobacteraceae</taxon>
        <taxon>Denitratimonas</taxon>
    </lineage>
</organism>
<feature type="transmembrane region" description="Helical" evidence="6">
    <location>
        <begin position="376"/>
        <end position="397"/>
    </location>
</feature>
<evidence type="ECO:0000256" key="2">
    <source>
        <dbReference type="ARBA" id="ARBA00022741"/>
    </source>
</evidence>
<dbReference type="Gene3D" id="1.10.510.10">
    <property type="entry name" value="Transferase(Phosphotransferase) domain 1"/>
    <property type="match status" value="1"/>
</dbReference>
<evidence type="ECO:0000313" key="9">
    <source>
        <dbReference type="Proteomes" id="UP001364472"/>
    </source>
</evidence>
<feature type="domain" description="Protein kinase" evidence="7">
    <location>
        <begin position="80"/>
        <end position="351"/>
    </location>
</feature>
<protein>
    <submittedName>
        <fullName evidence="8">Serine/threonine-protein kinase</fullName>
        <ecNumber evidence="8">2.7.11.1</ecNumber>
    </submittedName>
</protein>
<dbReference type="PANTHER" id="PTHR43289">
    <property type="entry name" value="MITOGEN-ACTIVATED PROTEIN KINASE KINASE KINASE 20-RELATED"/>
    <property type="match status" value="1"/>
</dbReference>
<keyword evidence="6" id="KW-0812">Transmembrane</keyword>
<evidence type="ECO:0000256" key="5">
    <source>
        <dbReference type="PROSITE-ProRule" id="PRU10141"/>
    </source>
</evidence>
<dbReference type="EC" id="2.7.11.1" evidence="8"/>
<proteinExistence type="predicted"/>
<dbReference type="SMART" id="SM00220">
    <property type="entry name" value="S_TKc"/>
    <property type="match status" value="1"/>
</dbReference>
<dbReference type="InterPro" id="IPR017441">
    <property type="entry name" value="Protein_kinase_ATP_BS"/>
</dbReference>
<comment type="caution">
    <text evidence="8">The sequence shown here is derived from an EMBL/GenBank/DDBJ whole genome shotgun (WGS) entry which is preliminary data.</text>
</comment>
<dbReference type="Proteomes" id="UP001364472">
    <property type="component" value="Unassembled WGS sequence"/>
</dbReference>
<dbReference type="GO" id="GO:0005524">
    <property type="term" value="F:ATP binding"/>
    <property type="evidence" value="ECO:0007669"/>
    <property type="project" value="UniProtKB-UniRule"/>
</dbReference>
<evidence type="ECO:0000313" key="8">
    <source>
        <dbReference type="EMBL" id="MEJ1249127.1"/>
    </source>
</evidence>
<dbReference type="SUPFAM" id="SSF56112">
    <property type="entry name" value="Protein kinase-like (PK-like)"/>
    <property type="match status" value="1"/>
</dbReference>